<feature type="domain" description="ABC transporter" evidence="11">
    <location>
        <begin position="157"/>
        <end position="396"/>
    </location>
</feature>
<evidence type="ECO:0000256" key="2">
    <source>
        <dbReference type="ARBA" id="ARBA00005814"/>
    </source>
</evidence>
<dbReference type="PANTHER" id="PTHR48041">
    <property type="entry name" value="ABC TRANSPORTER G FAMILY MEMBER 28"/>
    <property type="match status" value="1"/>
</dbReference>
<dbReference type="InterPro" id="IPR027417">
    <property type="entry name" value="P-loop_NTPase"/>
</dbReference>
<dbReference type="GO" id="GO:0005524">
    <property type="term" value="F:ATP binding"/>
    <property type="evidence" value="ECO:0007669"/>
    <property type="project" value="UniProtKB-KW"/>
</dbReference>
<keyword evidence="3" id="KW-0813">Transport</keyword>
<dbReference type="SMART" id="SM00382">
    <property type="entry name" value="AAA"/>
    <property type="match status" value="1"/>
</dbReference>
<evidence type="ECO:0000313" key="13">
    <source>
        <dbReference type="RefSeq" id="XP_034242884.1"/>
    </source>
</evidence>
<evidence type="ECO:0000256" key="1">
    <source>
        <dbReference type="ARBA" id="ARBA00004141"/>
    </source>
</evidence>
<feature type="transmembrane region" description="Helical" evidence="10">
    <location>
        <begin position="635"/>
        <end position="658"/>
    </location>
</feature>
<dbReference type="PANTHER" id="PTHR48041:SF133">
    <property type="entry name" value="GH24286P"/>
    <property type="match status" value="1"/>
</dbReference>
<dbReference type="RefSeq" id="XP_034242884.1">
    <property type="nucleotide sequence ID" value="XM_034386993.1"/>
</dbReference>
<sequence>MASTAVVADPLRRPLRRDFRESRVYNPTVVPKNAPLASTESLGDAALCSRVAATSCRTACPTAGSDSGRCSPSDSSTVLDMTPSSCAWTACASGTCPSSSGVDTASSSGGSAPAPSIAEAEDRDLMTLPCTPQPGDDGVDDPDGWGVKSAVDEPVNLAFENIRYTVHTRVRLRREARRILHGVSGEFRAGQLTAIMGPSGAGKSTLLDVLSGYTCWGVRGRLLVNGAPRDTRTFQRQSVYIQQDAALHPQLTVKEAMNVAAVLKLGRRGPEVQKTIVETLESLGLLSHIDTMTASLSGGQLKRLATALELLSNPPIMFFDEPTSGLDSSTTKQCVGVLRRLARQGRTVVCTIHTPSALVFGLLDQLYLLMDGRCAYNGHTANLLPYLASLGLRCPPYHNPADFALEVTSGDYGDHTAALVQASDNGRSQLWGHTSNTHSAEGALGLARRGAGRAGDADCESTVSRMSRQSSETASASVTPSEGGRGRCRRGRFNQVYPTTFWMQLYMLIRRTIKRGLRDRMLCHSRFYIHLVAGLLIGALFLDIGGDAAHVFHNFSLLFFSLMFLMFTAFSAMILAFPLEMPIIAREHFNRWYSLKSYFLAVTIADVPLQGLCTCVYTVIMYYMTSQPLEPARFIQYLLICALVSYTAQSIGLVVGAAMKVEHGVVFGPLAILPFTIFSGYFVLMKDAPSYMQWLFHASYLKYGLSGCMLAVYGYGRAPLSQCSDDYCHFKRPEKFLAETNLDGGNYWLDAVVLFVIGSALRLAAYFVLKLRLRQFRQ</sequence>
<evidence type="ECO:0000256" key="4">
    <source>
        <dbReference type="ARBA" id="ARBA00022692"/>
    </source>
</evidence>
<evidence type="ECO:0000259" key="11">
    <source>
        <dbReference type="PROSITE" id="PS50893"/>
    </source>
</evidence>
<keyword evidence="4 10" id="KW-0812">Transmembrane</keyword>
<feature type="transmembrane region" description="Helical" evidence="10">
    <location>
        <begin position="496"/>
        <end position="513"/>
    </location>
</feature>
<keyword evidence="5" id="KW-0547">Nucleotide-binding</keyword>
<proteinExistence type="inferred from homology"/>
<gene>
    <name evidence="13" type="primary">LOC117646190</name>
</gene>
<feature type="region of interest" description="Disordered" evidence="9">
    <location>
        <begin position="452"/>
        <end position="490"/>
    </location>
</feature>
<comment type="similarity">
    <text evidence="2">Belongs to the ABC transporter superfamily. ABCG family. Eye pigment precursor importer (TC 3.A.1.204) subfamily.</text>
</comment>
<keyword evidence="8 10" id="KW-0472">Membrane</keyword>
<organism evidence="13">
    <name type="scientific">Thrips palmi</name>
    <name type="common">Melon thrips</name>
    <dbReference type="NCBI Taxonomy" id="161013"/>
    <lineage>
        <taxon>Eukaryota</taxon>
        <taxon>Metazoa</taxon>
        <taxon>Ecdysozoa</taxon>
        <taxon>Arthropoda</taxon>
        <taxon>Hexapoda</taxon>
        <taxon>Insecta</taxon>
        <taxon>Pterygota</taxon>
        <taxon>Neoptera</taxon>
        <taxon>Paraneoptera</taxon>
        <taxon>Thysanoptera</taxon>
        <taxon>Terebrantia</taxon>
        <taxon>Thripoidea</taxon>
        <taxon>Thripidae</taxon>
        <taxon>Thrips</taxon>
    </lineage>
</organism>
<evidence type="ECO:0000256" key="5">
    <source>
        <dbReference type="ARBA" id="ARBA00022741"/>
    </source>
</evidence>
<feature type="compositionally biased region" description="Polar residues" evidence="9">
    <location>
        <begin position="461"/>
        <end position="480"/>
    </location>
</feature>
<evidence type="ECO:0000313" key="12">
    <source>
        <dbReference type="Proteomes" id="UP000515158"/>
    </source>
</evidence>
<feature type="compositionally biased region" description="Low complexity" evidence="9">
    <location>
        <begin position="99"/>
        <end position="118"/>
    </location>
</feature>
<protein>
    <submittedName>
        <fullName evidence="13">ATP-binding cassette sub-family G member 4-like isoform X1</fullName>
    </submittedName>
</protein>
<feature type="region of interest" description="Disordered" evidence="9">
    <location>
        <begin position="99"/>
        <end position="142"/>
    </location>
</feature>
<evidence type="ECO:0000256" key="10">
    <source>
        <dbReference type="SAM" id="Phobius"/>
    </source>
</evidence>
<dbReference type="AlphaFoldDB" id="A0A6P8ZNS9"/>
<dbReference type="KEGG" id="tpal:117646190"/>
<evidence type="ECO:0000256" key="7">
    <source>
        <dbReference type="ARBA" id="ARBA00022989"/>
    </source>
</evidence>
<dbReference type="InterPro" id="IPR003439">
    <property type="entry name" value="ABC_transporter-like_ATP-bd"/>
</dbReference>
<dbReference type="OrthoDB" id="66620at2759"/>
<dbReference type="InterPro" id="IPR050352">
    <property type="entry name" value="ABCG_transporters"/>
</dbReference>
<dbReference type="InterPro" id="IPR003593">
    <property type="entry name" value="AAA+_ATPase"/>
</dbReference>
<dbReference type="Pfam" id="PF01061">
    <property type="entry name" value="ABC2_membrane"/>
    <property type="match status" value="1"/>
</dbReference>
<reference evidence="13" key="1">
    <citation type="submission" date="2025-08" db="UniProtKB">
        <authorList>
            <consortium name="RefSeq"/>
        </authorList>
    </citation>
    <scope>IDENTIFICATION</scope>
    <source>
        <tissue evidence="13">Total insect</tissue>
    </source>
</reference>
<feature type="transmembrane region" description="Helical" evidence="10">
    <location>
        <begin position="665"/>
        <end position="684"/>
    </location>
</feature>
<evidence type="ECO:0000256" key="9">
    <source>
        <dbReference type="SAM" id="MobiDB-lite"/>
    </source>
</evidence>
<keyword evidence="12" id="KW-1185">Reference proteome</keyword>
<dbReference type="GeneID" id="117646190"/>
<evidence type="ECO:0000256" key="8">
    <source>
        <dbReference type="ARBA" id="ARBA00023136"/>
    </source>
</evidence>
<feature type="transmembrane region" description="Helical" evidence="10">
    <location>
        <begin position="557"/>
        <end position="577"/>
    </location>
</feature>
<dbReference type="GO" id="GO:0016887">
    <property type="term" value="F:ATP hydrolysis activity"/>
    <property type="evidence" value="ECO:0007669"/>
    <property type="project" value="InterPro"/>
</dbReference>
<dbReference type="GO" id="GO:0140359">
    <property type="term" value="F:ABC-type transporter activity"/>
    <property type="evidence" value="ECO:0007669"/>
    <property type="project" value="InterPro"/>
</dbReference>
<dbReference type="CDD" id="cd03213">
    <property type="entry name" value="ABCG_EPDR"/>
    <property type="match status" value="1"/>
</dbReference>
<feature type="transmembrane region" description="Helical" evidence="10">
    <location>
        <begin position="598"/>
        <end position="623"/>
    </location>
</feature>
<dbReference type="SUPFAM" id="SSF52540">
    <property type="entry name" value="P-loop containing nucleoside triphosphate hydrolases"/>
    <property type="match status" value="1"/>
</dbReference>
<keyword evidence="7 10" id="KW-1133">Transmembrane helix</keyword>
<dbReference type="Gene3D" id="3.40.50.300">
    <property type="entry name" value="P-loop containing nucleotide triphosphate hydrolases"/>
    <property type="match status" value="1"/>
</dbReference>
<feature type="transmembrane region" description="Helical" evidence="10">
    <location>
        <begin position="525"/>
        <end position="545"/>
    </location>
</feature>
<feature type="transmembrane region" description="Helical" evidence="10">
    <location>
        <begin position="747"/>
        <end position="769"/>
    </location>
</feature>
<dbReference type="InterPro" id="IPR013525">
    <property type="entry name" value="ABC2_TM"/>
</dbReference>
<evidence type="ECO:0000256" key="3">
    <source>
        <dbReference type="ARBA" id="ARBA00022448"/>
    </source>
</evidence>
<evidence type="ECO:0000256" key="6">
    <source>
        <dbReference type="ARBA" id="ARBA00022840"/>
    </source>
</evidence>
<keyword evidence="6" id="KW-0067">ATP-binding</keyword>
<accession>A0A6P8ZNS9</accession>
<dbReference type="InParanoid" id="A0A6P8ZNS9"/>
<dbReference type="PROSITE" id="PS50893">
    <property type="entry name" value="ABC_TRANSPORTER_2"/>
    <property type="match status" value="1"/>
</dbReference>
<comment type="subcellular location">
    <subcellularLocation>
        <location evidence="1">Membrane</location>
        <topology evidence="1">Multi-pass membrane protein</topology>
    </subcellularLocation>
</comment>
<name>A0A6P8ZNS9_THRPL</name>
<dbReference type="FunFam" id="3.40.50.300:FF:001077">
    <property type="entry name" value="Uncharacterized protein, isoform A"/>
    <property type="match status" value="1"/>
</dbReference>
<dbReference type="Pfam" id="PF00005">
    <property type="entry name" value="ABC_tran"/>
    <property type="match status" value="1"/>
</dbReference>
<dbReference type="GO" id="GO:0005886">
    <property type="term" value="C:plasma membrane"/>
    <property type="evidence" value="ECO:0007669"/>
    <property type="project" value="TreeGrafter"/>
</dbReference>
<dbReference type="Proteomes" id="UP000515158">
    <property type="component" value="Unplaced"/>
</dbReference>